<dbReference type="EMBL" id="JACHIO010000007">
    <property type="protein sequence ID" value="MBB5063681.1"/>
    <property type="molecule type" value="Genomic_DNA"/>
</dbReference>
<sequence>MRSWRPLLSTSNLALLAVGGLRLALPESLLLTVVGLLLIPSV</sequence>
<dbReference type="Proteomes" id="UP000584867">
    <property type="component" value="Unassembled WGS sequence"/>
</dbReference>
<gene>
    <name evidence="1" type="ORF">HDF15_002026</name>
</gene>
<accession>A0A7W7ZP98</accession>
<dbReference type="RefSeq" id="WP_260330981.1">
    <property type="nucleotide sequence ID" value="NZ_JACHIO010000007.1"/>
</dbReference>
<reference evidence="1 2" key="1">
    <citation type="submission" date="2020-08" db="EMBL/GenBank/DDBJ databases">
        <title>Genomic Encyclopedia of Type Strains, Phase IV (KMG-V): Genome sequencing to study the core and pangenomes of soil and plant-associated prokaryotes.</title>
        <authorList>
            <person name="Whitman W."/>
        </authorList>
    </citation>
    <scope>NUCLEOTIDE SEQUENCE [LARGE SCALE GENOMIC DNA]</scope>
    <source>
        <strain evidence="1 2">X5P3</strain>
    </source>
</reference>
<organism evidence="1 2">
    <name type="scientific">Granulicella mallensis</name>
    <dbReference type="NCBI Taxonomy" id="940614"/>
    <lineage>
        <taxon>Bacteria</taxon>
        <taxon>Pseudomonadati</taxon>
        <taxon>Acidobacteriota</taxon>
        <taxon>Terriglobia</taxon>
        <taxon>Terriglobales</taxon>
        <taxon>Acidobacteriaceae</taxon>
        <taxon>Granulicella</taxon>
    </lineage>
</organism>
<evidence type="ECO:0000313" key="2">
    <source>
        <dbReference type="Proteomes" id="UP000584867"/>
    </source>
</evidence>
<protein>
    <submittedName>
        <fullName evidence="1">Uncharacterized protein</fullName>
    </submittedName>
</protein>
<evidence type="ECO:0000313" key="1">
    <source>
        <dbReference type="EMBL" id="MBB5063681.1"/>
    </source>
</evidence>
<comment type="caution">
    <text evidence="1">The sequence shown here is derived from an EMBL/GenBank/DDBJ whole genome shotgun (WGS) entry which is preliminary data.</text>
</comment>
<dbReference type="AlphaFoldDB" id="A0A7W7ZP98"/>
<name>A0A7W7ZP98_9BACT</name>
<proteinExistence type="predicted"/>